<dbReference type="AlphaFoldDB" id="A0A545VT90"/>
<proteinExistence type="predicted"/>
<dbReference type="STRING" id="43265.A0A545VT90"/>
<dbReference type="Pfam" id="PF08615">
    <property type="entry name" value="RNase_H2_suC"/>
    <property type="match status" value="1"/>
</dbReference>
<dbReference type="OrthoDB" id="6222486at2759"/>
<dbReference type="CDD" id="cd09271">
    <property type="entry name" value="RNase_H2-C"/>
    <property type="match status" value="1"/>
</dbReference>
<comment type="caution">
    <text evidence="1">The sequence shown here is derived from an EMBL/GenBank/DDBJ whole genome shotgun (WGS) entry which is preliminary data.</text>
</comment>
<name>A0A545VT90_9HYPO</name>
<reference evidence="1 2" key="1">
    <citation type="journal article" date="2019" name="Appl. Microbiol. Biotechnol.">
        <title>Genome sequence of Isaria javanica and comparative genome analysis insights into family S53 peptidase evolution in fungal entomopathogens.</title>
        <authorList>
            <person name="Lin R."/>
            <person name="Zhang X."/>
            <person name="Xin B."/>
            <person name="Zou M."/>
            <person name="Gao Y."/>
            <person name="Qin F."/>
            <person name="Hu Q."/>
            <person name="Xie B."/>
            <person name="Cheng X."/>
        </authorList>
    </citation>
    <scope>NUCLEOTIDE SEQUENCE [LARGE SCALE GENOMIC DNA]</scope>
    <source>
        <strain evidence="1 2">IJ1G</strain>
    </source>
</reference>
<keyword evidence="2" id="KW-1185">Reference proteome</keyword>
<dbReference type="Gene3D" id="2.40.128.680">
    <property type="match status" value="1"/>
</dbReference>
<sequence>MSSPTMISLEEGSEIKNVAANLLPCRIHHDGPVDPVGAYWKPVSNPDDSKEAYFRGRKLKGKTLPLPPGYRGVVVERAADELKKETPLSTDGQGAHDDDVVAMETVGAMRVTGKFDDMVIWSHESMATAAADPYIHDFEDENSDKTK</sequence>
<dbReference type="InterPro" id="IPR013924">
    <property type="entry name" value="RNase_H2_suC"/>
</dbReference>
<dbReference type="PANTHER" id="PTHR47204">
    <property type="entry name" value="OS02G0168900 PROTEIN"/>
    <property type="match status" value="1"/>
</dbReference>
<evidence type="ECO:0000313" key="1">
    <source>
        <dbReference type="EMBL" id="TQV93001.1"/>
    </source>
</evidence>
<gene>
    <name evidence="1" type="ORF">IF1G_08304</name>
</gene>
<dbReference type="EMBL" id="SPUK01000013">
    <property type="protein sequence ID" value="TQV93001.1"/>
    <property type="molecule type" value="Genomic_DNA"/>
</dbReference>
<accession>A0A545VT90</accession>
<dbReference type="PANTHER" id="PTHR47204:SF1">
    <property type="entry name" value="RIBONUCLEASE H2 SUBUNIT C"/>
    <property type="match status" value="1"/>
</dbReference>
<dbReference type="GO" id="GO:0006401">
    <property type="term" value="P:RNA catabolic process"/>
    <property type="evidence" value="ECO:0007669"/>
    <property type="project" value="InterPro"/>
</dbReference>
<dbReference type="Proteomes" id="UP000315783">
    <property type="component" value="Unassembled WGS sequence"/>
</dbReference>
<protein>
    <submittedName>
        <fullName evidence="1">Ribonuclease H2 subunit C</fullName>
    </submittedName>
</protein>
<evidence type="ECO:0000313" key="2">
    <source>
        <dbReference type="Proteomes" id="UP000315783"/>
    </source>
</evidence>
<dbReference type="GO" id="GO:0032299">
    <property type="term" value="C:ribonuclease H2 complex"/>
    <property type="evidence" value="ECO:0007669"/>
    <property type="project" value="InterPro"/>
</dbReference>
<organism evidence="1 2">
    <name type="scientific">Cordyceps javanica</name>
    <dbReference type="NCBI Taxonomy" id="43265"/>
    <lineage>
        <taxon>Eukaryota</taxon>
        <taxon>Fungi</taxon>
        <taxon>Dikarya</taxon>
        <taxon>Ascomycota</taxon>
        <taxon>Pezizomycotina</taxon>
        <taxon>Sordariomycetes</taxon>
        <taxon>Hypocreomycetidae</taxon>
        <taxon>Hypocreales</taxon>
        <taxon>Cordycipitaceae</taxon>
        <taxon>Cordyceps</taxon>
    </lineage>
</organism>